<dbReference type="Gene3D" id="1.25.40.10">
    <property type="entry name" value="Tetratricopeptide repeat domain"/>
    <property type="match status" value="1"/>
</dbReference>
<dbReference type="Proteomes" id="UP000663842">
    <property type="component" value="Unassembled WGS sequence"/>
</dbReference>
<evidence type="ECO:0000313" key="2">
    <source>
        <dbReference type="EMBL" id="CAF4251623.1"/>
    </source>
</evidence>
<evidence type="ECO:0000313" key="1">
    <source>
        <dbReference type="EMBL" id="CAF2107306.1"/>
    </source>
</evidence>
<dbReference type="SUPFAM" id="SSF48452">
    <property type="entry name" value="TPR-like"/>
    <property type="match status" value="1"/>
</dbReference>
<proteinExistence type="predicted"/>
<dbReference type="EMBL" id="CAJOBF010008245">
    <property type="protein sequence ID" value="CAF4251623.1"/>
    <property type="molecule type" value="Genomic_DNA"/>
</dbReference>
<name>A0A816U9E5_9BILA</name>
<comment type="caution">
    <text evidence="1">The sequence shown here is derived from an EMBL/GenBank/DDBJ whole genome shotgun (WGS) entry which is preliminary data.</text>
</comment>
<gene>
    <name evidence="2" type="ORF">UXM345_LOCUS30765</name>
    <name evidence="1" type="ORF">XDN619_LOCUS20030</name>
</gene>
<protein>
    <submittedName>
        <fullName evidence="1">Uncharacterized protein</fullName>
    </submittedName>
</protein>
<dbReference type="Proteomes" id="UP000663887">
    <property type="component" value="Unassembled WGS sequence"/>
</dbReference>
<accession>A0A816U9E5</accession>
<evidence type="ECO:0000313" key="3">
    <source>
        <dbReference type="Proteomes" id="UP000663887"/>
    </source>
</evidence>
<dbReference type="AlphaFoldDB" id="A0A816U9E5"/>
<dbReference type="EMBL" id="CAJNRG010008782">
    <property type="protein sequence ID" value="CAF2107306.1"/>
    <property type="molecule type" value="Genomic_DNA"/>
</dbReference>
<sequence length="471" mass="53899">MATNNCSCEMYMYICKQHTNPNSLLTNKLKLLNSLARAVSEGRSASEVKLFAELKSLIPVDTESVSKIQANDKNCATNQLPPHVTNVQIDKRSKQTAPTVPVQQNVTTVTTKQIAPTVPVQQNVTTVTTKPIAPIVTSQPNVLIDSAPPNVPTVASQPNVQTLVSKPNVPTVFSLLNVSAITPLQNKNIMKKTLIKARNNSNSIKTQNKENFEIYNKYTPKFVKDAAVKIYVGNCLRRESVFFSLKVHQTSKENCCLTNDILNVNSTKDNMSRVQYDATSQCTEKIKIHDCQNNNQFFHPQNKKTQISQELDLWLGKSGSVEFERNRINLIVKICNTWIENNKDEFIPYFLRGDAMMNLDRTSEAIADYERVMEITVDEYAVIRHRIAILYNRFPTHVQERFLSNFNTTTWNWAVIEEYRAFSLVWDIVIEEDISSEYTTQKEEASWKKPTRSEREMEERGYVEWETPSLW</sequence>
<reference evidence="1" key="1">
    <citation type="submission" date="2021-02" db="EMBL/GenBank/DDBJ databases">
        <authorList>
            <person name="Nowell W R."/>
        </authorList>
    </citation>
    <scope>NUCLEOTIDE SEQUENCE</scope>
</reference>
<dbReference type="InterPro" id="IPR011990">
    <property type="entry name" value="TPR-like_helical_dom_sf"/>
</dbReference>
<organism evidence="1 3">
    <name type="scientific">Rotaria magnacalcarata</name>
    <dbReference type="NCBI Taxonomy" id="392030"/>
    <lineage>
        <taxon>Eukaryota</taxon>
        <taxon>Metazoa</taxon>
        <taxon>Spiralia</taxon>
        <taxon>Gnathifera</taxon>
        <taxon>Rotifera</taxon>
        <taxon>Eurotatoria</taxon>
        <taxon>Bdelloidea</taxon>
        <taxon>Philodinida</taxon>
        <taxon>Philodinidae</taxon>
        <taxon>Rotaria</taxon>
    </lineage>
</organism>